<feature type="chain" id="PRO_5018634719" description="Carboxypeptidase regulatory-like domain-containing protein" evidence="1">
    <location>
        <begin position="23"/>
        <end position="131"/>
    </location>
</feature>
<dbReference type="RefSeq" id="WP_126694242.1">
    <property type="nucleotide sequence ID" value="NZ_RXOF01000009.1"/>
</dbReference>
<sequence length="131" mass="13993">MKRLLAPASLLAALAAPLTATAAPAEPPASVQALDHENIRVRIDNPARLSGRVQVVRLSNGQPLFDEAFAAEAYGHRFNFRDLPAGRYALTMTVGAQTYRYTMEVAAAGQPVAIRTIKVRLPKTAALTAAL</sequence>
<proteinExistence type="predicted"/>
<feature type="signal peptide" evidence="1">
    <location>
        <begin position="1"/>
        <end position="22"/>
    </location>
</feature>
<dbReference type="Proteomes" id="UP000282184">
    <property type="component" value="Unassembled WGS sequence"/>
</dbReference>
<comment type="caution">
    <text evidence="2">The sequence shown here is derived from an EMBL/GenBank/DDBJ whole genome shotgun (WGS) entry which is preliminary data.</text>
</comment>
<name>A0A3S0K475_9BACT</name>
<reference evidence="2 3" key="1">
    <citation type="submission" date="2018-12" db="EMBL/GenBank/DDBJ databases">
        <title>Hymenobacter gummosus sp. nov., isolated from a spring.</title>
        <authorList>
            <person name="Nie L."/>
        </authorList>
    </citation>
    <scope>NUCLEOTIDE SEQUENCE [LARGE SCALE GENOMIC DNA]</scope>
    <source>
        <strain evidence="2 3">KCTC 52166</strain>
    </source>
</reference>
<gene>
    <name evidence="2" type="ORF">EJV47_16325</name>
</gene>
<dbReference type="OrthoDB" id="886772at2"/>
<organism evidence="2 3">
    <name type="scientific">Hymenobacter gummosus</name>
    <dbReference type="NCBI Taxonomy" id="1776032"/>
    <lineage>
        <taxon>Bacteria</taxon>
        <taxon>Pseudomonadati</taxon>
        <taxon>Bacteroidota</taxon>
        <taxon>Cytophagia</taxon>
        <taxon>Cytophagales</taxon>
        <taxon>Hymenobacteraceae</taxon>
        <taxon>Hymenobacter</taxon>
    </lineage>
</organism>
<dbReference type="EMBL" id="RXOF01000009">
    <property type="protein sequence ID" value="RTQ48537.1"/>
    <property type="molecule type" value="Genomic_DNA"/>
</dbReference>
<keyword evidence="1" id="KW-0732">Signal</keyword>
<evidence type="ECO:0008006" key="4">
    <source>
        <dbReference type="Google" id="ProtNLM"/>
    </source>
</evidence>
<dbReference type="AlphaFoldDB" id="A0A3S0K475"/>
<evidence type="ECO:0000313" key="3">
    <source>
        <dbReference type="Proteomes" id="UP000282184"/>
    </source>
</evidence>
<evidence type="ECO:0000256" key="1">
    <source>
        <dbReference type="SAM" id="SignalP"/>
    </source>
</evidence>
<accession>A0A3S0K475</accession>
<evidence type="ECO:0000313" key="2">
    <source>
        <dbReference type="EMBL" id="RTQ48537.1"/>
    </source>
</evidence>
<protein>
    <recommendedName>
        <fullName evidence="4">Carboxypeptidase regulatory-like domain-containing protein</fullName>
    </recommendedName>
</protein>
<keyword evidence="3" id="KW-1185">Reference proteome</keyword>